<dbReference type="AlphaFoldDB" id="A0A0R1V211"/>
<dbReference type="STRING" id="1423801.FD50_GL000452"/>
<dbReference type="OrthoDB" id="152510at2"/>
<dbReference type="Gene3D" id="3.90.25.10">
    <property type="entry name" value="UDP-galactose 4-epimerase, domain 1"/>
    <property type="match status" value="1"/>
</dbReference>
<dbReference type="InterPro" id="IPR052718">
    <property type="entry name" value="NmrA-type_oxidoreductase"/>
</dbReference>
<evidence type="ECO:0000259" key="1">
    <source>
        <dbReference type="Pfam" id="PF13460"/>
    </source>
</evidence>
<dbReference type="EMBL" id="AZFQ01000034">
    <property type="protein sequence ID" value="KRL99172.1"/>
    <property type="molecule type" value="Genomic_DNA"/>
</dbReference>
<comment type="caution">
    <text evidence="2">The sequence shown here is derived from an EMBL/GenBank/DDBJ whole genome shotgun (WGS) entry which is preliminary data.</text>
</comment>
<dbReference type="InterPro" id="IPR016040">
    <property type="entry name" value="NAD(P)-bd_dom"/>
</dbReference>
<reference evidence="2 3" key="1">
    <citation type="journal article" date="2015" name="Genome Announc.">
        <title>Expanding the biotechnology potential of lactobacilli through comparative genomics of 213 strains and associated genera.</title>
        <authorList>
            <person name="Sun Z."/>
            <person name="Harris H.M."/>
            <person name="McCann A."/>
            <person name="Guo C."/>
            <person name="Argimon S."/>
            <person name="Zhang W."/>
            <person name="Yang X."/>
            <person name="Jeffery I.B."/>
            <person name="Cooney J.C."/>
            <person name="Kagawa T.F."/>
            <person name="Liu W."/>
            <person name="Song Y."/>
            <person name="Salvetti E."/>
            <person name="Wrobel A."/>
            <person name="Rasinkangas P."/>
            <person name="Parkhill J."/>
            <person name="Rea M.C."/>
            <person name="O'Sullivan O."/>
            <person name="Ritari J."/>
            <person name="Douillard F.P."/>
            <person name="Paul Ross R."/>
            <person name="Yang R."/>
            <person name="Briner A.E."/>
            <person name="Felis G.E."/>
            <person name="de Vos W.M."/>
            <person name="Barrangou R."/>
            <person name="Klaenhammer T.R."/>
            <person name="Caufield P.W."/>
            <person name="Cui Y."/>
            <person name="Zhang H."/>
            <person name="O'Toole P.W."/>
        </authorList>
    </citation>
    <scope>NUCLEOTIDE SEQUENCE [LARGE SCALE GENOMIC DNA]</scope>
    <source>
        <strain evidence="2 3">DSM 16230</strain>
    </source>
</reference>
<dbReference type="PANTHER" id="PTHR47129">
    <property type="entry name" value="QUINONE OXIDOREDUCTASE 2"/>
    <property type="match status" value="1"/>
</dbReference>
<dbReference type="InterPro" id="IPR036291">
    <property type="entry name" value="NAD(P)-bd_dom_sf"/>
</dbReference>
<accession>A0A0R1V211</accession>
<keyword evidence="3" id="KW-1185">Reference proteome</keyword>
<dbReference type="Proteomes" id="UP000051166">
    <property type="component" value="Unassembled WGS sequence"/>
</dbReference>
<organism evidence="2 3">
    <name type="scientific">Liquorilactobacillus satsumensis DSM 16230 = JCM 12392</name>
    <dbReference type="NCBI Taxonomy" id="1423801"/>
    <lineage>
        <taxon>Bacteria</taxon>
        <taxon>Bacillati</taxon>
        <taxon>Bacillota</taxon>
        <taxon>Bacilli</taxon>
        <taxon>Lactobacillales</taxon>
        <taxon>Lactobacillaceae</taxon>
        <taxon>Liquorilactobacillus</taxon>
    </lineage>
</organism>
<dbReference type="PATRIC" id="fig|1423801.4.peg.459"/>
<dbReference type="CDD" id="cd05269">
    <property type="entry name" value="TMR_SDR_a"/>
    <property type="match status" value="1"/>
</dbReference>
<evidence type="ECO:0000313" key="2">
    <source>
        <dbReference type="EMBL" id="KRL99172.1"/>
    </source>
</evidence>
<dbReference type="Pfam" id="PF13460">
    <property type="entry name" value="NAD_binding_10"/>
    <property type="match status" value="1"/>
</dbReference>
<dbReference type="RefSeq" id="WP_054756369.1">
    <property type="nucleotide sequence ID" value="NZ_AZFQ01000034.1"/>
</dbReference>
<name>A0A0R1V211_9LACO</name>
<sequence length="281" mass="30727">MKYGVTAATGKFGRTALTDLIKIVGKDQVVAFARNLEKAKKVLPAGIEVRQADYTDAAGLRTAFAGIERLLFISSVPGNEYPRDKQHLNVVKAATAAKIDFIAYTSFPHAETANSPLAADHQKTEHYLEESGLKYAFLRNNWYLENQAGLIKEALAGKPFRFSAGDGRVGWALEREYAEAAVKVLTSVAPKKIYEFAGPSRSFGELASELKQFSEKEFEVESLSDAEYRKTLEAEGLGAAADVIIMIQTLIRDGELTEETNDLPTVLGHALTPLAEAVKEL</sequence>
<protein>
    <recommendedName>
        <fullName evidence="1">NAD(P)-binding domain-containing protein</fullName>
    </recommendedName>
</protein>
<dbReference type="GeneID" id="98307890"/>
<feature type="domain" description="NAD(P)-binding" evidence="1">
    <location>
        <begin position="8"/>
        <end position="159"/>
    </location>
</feature>
<evidence type="ECO:0000313" key="3">
    <source>
        <dbReference type="Proteomes" id="UP000051166"/>
    </source>
</evidence>
<gene>
    <name evidence="2" type="ORF">FD50_GL000452</name>
</gene>
<dbReference type="SUPFAM" id="SSF51735">
    <property type="entry name" value="NAD(P)-binding Rossmann-fold domains"/>
    <property type="match status" value="1"/>
</dbReference>
<proteinExistence type="predicted"/>
<dbReference type="Gene3D" id="3.40.50.720">
    <property type="entry name" value="NAD(P)-binding Rossmann-like Domain"/>
    <property type="match status" value="1"/>
</dbReference>
<dbReference type="PANTHER" id="PTHR47129:SF1">
    <property type="entry name" value="NMRA-LIKE DOMAIN-CONTAINING PROTEIN"/>
    <property type="match status" value="1"/>
</dbReference>